<dbReference type="InterPro" id="IPR036291">
    <property type="entry name" value="NAD(P)-bd_dom_sf"/>
</dbReference>
<evidence type="ECO:0000256" key="12">
    <source>
        <dbReference type="ARBA" id="ARBA00023268"/>
    </source>
</evidence>
<dbReference type="GO" id="GO:0070403">
    <property type="term" value="F:NAD+ binding"/>
    <property type="evidence" value="ECO:0007669"/>
    <property type="project" value="InterPro"/>
</dbReference>
<dbReference type="InterPro" id="IPR001753">
    <property type="entry name" value="Enoyl-CoA_hydra/iso"/>
</dbReference>
<dbReference type="InterPro" id="IPR006108">
    <property type="entry name" value="3HC_DH_C"/>
</dbReference>
<dbReference type="GO" id="GO:0004300">
    <property type="term" value="F:enoyl-CoA hydratase activity"/>
    <property type="evidence" value="ECO:0007669"/>
    <property type="project" value="UniProtKB-ARBA"/>
</dbReference>
<comment type="catalytic activity">
    <reaction evidence="13">
        <text>a (3S)-3-hydroxyacyl-CoA + NAD(+) = a 3-oxoacyl-CoA + NADH + H(+)</text>
        <dbReference type="Rhea" id="RHEA:22432"/>
        <dbReference type="ChEBI" id="CHEBI:15378"/>
        <dbReference type="ChEBI" id="CHEBI:57318"/>
        <dbReference type="ChEBI" id="CHEBI:57540"/>
        <dbReference type="ChEBI" id="CHEBI:57945"/>
        <dbReference type="ChEBI" id="CHEBI:90726"/>
        <dbReference type="EC" id="1.1.1.35"/>
    </reaction>
</comment>
<keyword evidence="10" id="KW-0413">Isomerase</keyword>
<dbReference type="EMBL" id="FNBP01000018">
    <property type="protein sequence ID" value="SDH02515.1"/>
    <property type="molecule type" value="Genomic_DNA"/>
</dbReference>
<dbReference type="SUPFAM" id="SSF52096">
    <property type="entry name" value="ClpP/crotonase"/>
    <property type="match status" value="1"/>
</dbReference>
<keyword evidence="12" id="KW-0511">Multifunctional enzyme</keyword>
<organism evidence="17 18">
    <name type="scientific">Sulfitobacter delicatus</name>
    <dbReference type="NCBI Taxonomy" id="218672"/>
    <lineage>
        <taxon>Bacteria</taxon>
        <taxon>Pseudomonadati</taxon>
        <taxon>Pseudomonadota</taxon>
        <taxon>Alphaproteobacteria</taxon>
        <taxon>Rhodobacterales</taxon>
        <taxon>Roseobacteraceae</taxon>
        <taxon>Sulfitobacter</taxon>
    </lineage>
</organism>
<dbReference type="SUPFAM" id="SSF48179">
    <property type="entry name" value="6-phosphogluconate dehydrogenase C-terminal domain-like"/>
    <property type="match status" value="2"/>
</dbReference>
<dbReference type="GO" id="GO:0016853">
    <property type="term" value="F:isomerase activity"/>
    <property type="evidence" value="ECO:0007669"/>
    <property type="project" value="UniProtKB-KW"/>
</dbReference>
<evidence type="ECO:0000256" key="8">
    <source>
        <dbReference type="ARBA" id="ARBA00023098"/>
    </source>
</evidence>
<dbReference type="InterPro" id="IPR008927">
    <property type="entry name" value="6-PGluconate_DH-like_C_sf"/>
</dbReference>
<reference evidence="18" key="1">
    <citation type="submission" date="2016-10" db="EMBL/GenBank/DDBJ databases">
        <authorList>
            <person name="Varghese N."/>
            <person name="Submissions S."/>
        </authorList>
    </citation>
    <scope>NUCLEOTIDE SEQUENCE [LARGE SCALE GENOMIC DNA]</scope>
    <source>
        <strain evidence="18">DSM 16477</strain>
    </source>
</reference>
<evidence type="ECO:0000256" key="4">
    <source>
        <dbReference type="ARBA" id="ARBA00022832"/>
    </source>
</evidence>
<dbReference type="InterPro" id="IPR006176">
    <property type="entry name" value="3-OHacyl-CoA_DH_NAD-bd"/>
</dbReference>
<dbReference type="Proteomes" id="UP000199399">
    <property type="component" value="Unassembled WGS sequence"/>
</dbReference>
<dbReference type="RefSeq" id="WP_093744152.1">
    <property type="nucleotide sequence ID" value="NZ_FNBP01000018.1"/>
</dbReference>
<sequence>MTTETPSPLVQKFGSGLTTTEIVDGVGLVSIDNPPVNALSRDLREAMIDAINHLAAKHDVQSIVLLGKNGTFIAGADLKEFGKPLTDPTLPDVIETIEQCSKPVIAAIEGAALGGGYEIALGCDARIATEKAAVGLPEGTFGIIPGAGGTVRLPRVTDAVTALDMIASCRQVKAPEAKNLGLIDAIVGKIPDDAIAYARAFGTTKIRLRDREPKPFDHKAFDLAVQQVLKRGRGRPFVFDQTEAIWQAVTVPFDDALASARTAFRRLRDSDESAALRHLFFAERQAARVEGLADASPLSIETVGIVGAGTMGAGIAAAFLAAGYPVKLTDLKQEALASARTRIEGFLAKASNPAELTLVHDLEDLSECDLLIEAAFEDLAVKTELMARFDSFAKTNAILATNTSYLDVNVIAAATTRPQSVVGLHFFAPAHIMKLLEIVRGEETSPEVLQAAFAIARRLRKVAVVSGVGEGFIGNRIYNAYRAQSEAMLIDGASPDEIDTALEALGFAMGPFSVSDLSGLDIAWANRKRKQEARGDKDGDVPVLEWLVEAGRLGRKTGAGWYRYDDGQRASDPDVRNLIAKARAHYGAAPRSLDRDEIQERTLCAIVNEALLVLEDGIASRASDIDLVMINGYGFPKHLGGPLFWAKRQPRYRLERTLATVVGGGRRGNLALLD</sequence>
<dbReference type="Pfam" id="PF02737">
    <property type="entry name" value="3HCDH_N"/>
    <property type="match status" value="1"/>
</dbReference>
<comment type="pathway">
    <text evidence="2">Lipid metabolism; fatty acid beta-oxidation.</text>
</comment>
<evidence type="ECO:0000256" key="10">
    <source>
        <dbReference type="ARBA" id="ARBA00023235"/>
    </source>
</evidence>
<dbReference type="OrthoDB" id="9771883at2"/>
<evidence type="ECO:0000256" key="5">
    <source>
        <dbReference type="ARBA" id="ARBA00022963"/>
    </source>
</evidence>
<keyword evidence="11" id="KW-0456">Lyase</keyword>
<comment type="similarity">
    <text evidence="3">In the N-terminal section; belongs to the enoyl-CoA hydratase/isomerase family.</text>
</comment>
<dbReference type="AlphaFoldDB" id="A0A1G7Z1S3"/>
<feature type="domain" description="3-hydroxyacyl-CoA dehydrogenase C-terminal" evidence="15">
    <location>
        <begin position="471"/>
        <end position="564"/>
    </location>
</feature>
<evidence type="ECO:0000256" key="3">
    <source>
        <dbReference type="ARBA" id="ARBA00008750"/>
    </source>
</evidence>
<evidence type="ECO:0000256" key="2">
    <source>
        <dbReference type="ARBA" id="ARBA00005005"/>
    </source>
</evidence>
<comment type="subcellular location">
    <subcellularLocation>
        <location evidence="1">Peroxisome</location>
    </subcellularLocation>
</comment>
<dbReference type="SUPFAM" id="SSF51735">
    <property type="entry name" value="NAD(P)-binding Rossmann-fold domains"/>
    <property type="match status" value="1"/>
</dbReference>
<evidence type="ECO:0000256" key="1">
    <source>
        <dbReference type="ARBA" id="ARBA00004275"/>
    </source>
</evidence>
<dbReference type="Gene3D" id="3.40.50.720">
    <property type="entry name" value="NAD(P)-binding Rossmann-like Domain"/>
    <property type="match status" value="1"/>
</dbReference>
<keyword evidence="6" id="KW-0560">Oxidoreductase</keyword>
<dbReference type="FunFam" id="1.10.1040.50:FF:000006">
    <property type="entry name" value="Peroxisomal bifunctional enzyme"/>
    <property type="match status" value="1"/>
</dbReference>
<protein>
    <submittedName>
        <fullName evidence="17">3-hydroxyacyl-CoA dehydrogenase</fullName>
    </submittedName>
</protein>
<evidence type="ECO:0000256" key="6">
    <source>
        <dbReference type="ARBA" id="ARBA00023002"/>
    </source>
</evidence>
<proteinExistence type="inferred from homology"/>
<keyword evidence="18" id="KW-1185">Reference proteome</keyword>
<evidence type="ECO:0000313" key="18">
    <source>
        <dbReference type="Proteomes" id="UP000199399"/>
    </source>
</evidence>
<evidence type="ECO:0000256" key="7">
    <source>
        <dbReference type="ARBA" id="ARBA00023027"/>
    </source>
</evidence>
<feature type="domain" description="3-hydroxyacyl-CoA dehydrogenase NAD binding" evidence="16">
    <location>
        <begin position="302"/>
        <end position="465"/>
    </location>
</feature>
<dbReference type="PANTHER" id="PTHR23309">
    <property type="entry name" value="3-HYDROXYACYL-COA DEHYROGENASE"/>
    <property type="match status" value="1"/>
</dbReference>
<comment type="similarity">
    <text evidence="14">Belongs to the enoyl-CoA hydratase/isomerase family.</text>
</comment>
<evidence type="ECO:0000256" key="13">
    <source>
        <dbReference type="ARBA" id="ARBA00049556"/>
    </source>
</evidence>
<dbReference type="CDD" id="cd06558">
    <property type="entry name" value="crotonase-like"/>
    <property type="match status" value="1"/>
</dbReference>
<dbReference type="UniPathway" id="UPA00659"/>
<accession>A0A1G7Z1S3</accession>
<evidence type="ECO:0000313" key="17">
    <source>
        <dbReference type="EMBL" id="SDH02515.1"/>
    </source>
</evidence>
<dbReference type="Gene3D" id="1.10.1040.50">
    <property type="match status" value="1"/>
</dbReference>
<evidence type="ECO:0000256" key="11">
    <source>
        <dbReference type="ARBA" id="ARBA00023239"/>
    </source>
</evidence>
<dbReference type="Gene3D" id="3.90.226.10">
    <property type="entry name" value="2-enoyl-CoA Hydratase, Chain A, domain 1"/>
    <property type="match status" value="1"/>
</dbReference>
<evidence type="ECO:0000259" key="16">
    <source>
        <dbReference type="Pfam" id="PF02737"/>
    </source>
</evidence>
<dbReference type="STRING" id="218672.SAMN04489759_11820"/>
<evidence type="ECO:0000256" key="9">
    <source>
        <dbReference type="ARBA" id="ARBA00023140"/>
    </source>
</evidence>
<keyword evidence="5" id="KW-0442">Lipid degradation</keyword>
<evidence type="ECO:0000256" key="14">
    <source>
        <dbReference type="RuleBase" id="RU003707"/>
    </source>
</evidence>
<dbReference type="Pfam" id="PF00725">
    <property type="entry name" value="3HCDH"/>
    <property type="match status" value="1"/>
</dbReference>
<dbReference type="InterPro" id="IPR018376">
    <property type="entry name" value="Enoyl-CoA_hyd/isom_CS"/>
</dbReference>
<dbReference type="Pfam" id="PF00378">
    <property type="entry name" value="ECH_1"/>
    <property type="match status" value="1"/>
</dbReference>
<dbReference type="PANTHER" id="PTHR23309:SF51">
    <property type="entry name" value="3-HYDROXYACYL-COA DEHYDROGENASE-RELATED"/>
    <property type="match status" value="1"/>
</dbReference>
<dbReference type="InterPro" id="IPR029045">
    <property type="entry name" value="ClpP/crotonase-like_dom_sf"/>
</dbReference>
<keyword evidence="7" id="KW-0520">NAD</keyword>
<dbReference type="PROSITE" id="PS00166">
    <property type="entry name" value="ENOYL_COA_HYDRATASE"/>
    <property type="match status" value="1"/>
</dbReference>
<dbReference type="GO" id="GO:0006635">
    <property type="term" value="P:fatty acid beta-oxidation"/>
    <property type="evidence" value="ECO:0007669"/>
    <property type="project" value="UniProtKB-UniPathway"/>
</dbReference>
<gene>
    <name evidence="17" type="ORF">SAMN04489759_11820</name>
</gene>
<keyword evidence="8" id="KW-0443">Lipid metabolism</keyword>
<keyword evidence="9" id="KW-0576">Peroxisome</keyword>
<evidence type="ECO:0000259" key="15">
    <source>
        <dbReference type="Pfam" id="PF00725"/>
    </source>
</evidence>
<keyword evidence="4" id="KW-0276">Fatty acid metabolism</keyword>
<name>A0A1G7Z1S3_9RHOB</name>
<dbReference type="GO" id="GO:0003857">
    <property type="term" value="F:(3S)-3-hydroxyacyl-CoA dehydrogenase (NAD+) activity"/>
    <property type="evidence" value="ECO:0007669"/>
    <property type="project" value="UniProtKB-EC"/>
</dbReference>
<dbReference type="FunFam" id="3.40.50.720:FF:000009">
    <property type="entry name" value="Fatty oxidation complex, alpha subunit"/>
    <property type="match status" value="1"/>
</dbReference>